<evidence type="ECO:0000256" key="1">
    <source>
        <dbReference type="ARBA" id="ARBA00004141"/>
    </source>
</evidence>
<comment type="caution">
    <text evidence="13">The sequence shown here is derived from an EMBL/GenBank/DDBJ whole genome shotgun (WGS) entry which is preliminary data.</text>
</comment>
<dbReference type="PROSITE" id="PS00950">
    <property type="entry name" value="BACTERIAL_OPSIN_1"/>
    <property type="match status" value="1"/>
</dbReference>
<keyword evidence="7 12" id="KW-1133">Transmembrane helix</keyword>
<dbReference type="SUPFAM" id="SSF81321">
    <property type="entry name" value="Family A G protein-coupled receptor-like"/>
    <property type="match status" value="1"/>
</dbReference>
<keyword evidence="10" id="KW-0675">Receptor</keyword>
<dbReference type="SMART" id="SM01021">
    <property type="entry name" value="Bac_rhodopsin"/>
    <property type="match status" value="1"/>
</dbReference>
<dbReference type="FunFam" id="1.20.1070.10:FF:000160">
    <property type="entry name" value="Related to Opsin-1"/>
    <property type="match status" value="1"/>
</dbReference>
<feature type="compositionally biased region" description="Low complexity" evidence="11">
    <location>
        <begin position="287"/>
        <end position="304"/>
    </location>
</feature>
<protein>
    <recommendedName>
        <fullName evidence="15">Family A G protein-coupled receptor-like protein</fullName>
    </recommendedName>
</protein>
<dbReference type="GO" id="GO:0005886">
    <property type="term" value="C:plasma membrane"/>
    <property type="evidence" value="ECO:0007669"/>
    <property type="project" value="TreeGrafter"/>
</dbReference>
<evidence type="ECO:0000256" key="6">
    <source>
        <dbReference type="ARBA" id="ARBA00022925"/>
    </source>
</evidence>
<dbReference type="InterPro" id="IPR018229">
    <property type="entry name" value="Rhodopsin_retinal_BS"/>
</dbReference>
<keyword evidence="9 12" id="KW-0472">Membrane</keyword>
<feature type="transmembrane region" description="Helical" evidence="12">
    <location>
        <begin position="235"/>
        <end position="254"/>
    </location>
</feature>
<proteinExistence type="inferred from homology"/>
<feature type="transmembrane region" description="Helical" evidence="12">
    <location>
        <begin position="165"/>
        <end position="184"/>
    </location>
</feature>
<dbReference type="CDD" id="cd15239">
    <property type="entry name" value="7tm_YRO2_fungal-like"/>
    <property type="match status" value="1"/>
</dbReference>
<feature type="region of interest" description="Disordered" evidence="11">
    <location>
        <begin position="278"/>
        <end position="304"/>
    </location>
</feature>
<keyword evidence="4" id="KW-0716">Sensory transduction</keyword>
<dbReference type="EMBL" id="NAJQ01000863">
    <property type="protein sequence ID" value="TKA64178.1"/>
    <property type="molecule type" value="Genomic_DNA"/>
</dbReference>
<evidence type="ECO:0000313" key="14">
    <source>
        <dbReference type="Proteomes" id="UP000309340"/>
    </source>
</evidence>
<feature type="transmembrane region" description="Helical" evidence="12">
    <location>
        <begin position="35"/>
        <end position="56"/>
    </location>
</feature>
<comment type="subcellular location">
    <subcellularLocation>
        <location evidence="1">Membrane</location>
        <topology evidence="1">Multi-pass membrane protein</topology>
    </subcellularLocation>
</comment>
<dbReference type="GO" id="GO:0009881">
    <property type="term" value="F:photoreceptor activity"/>
    <property type="evidence" value="ECO:0007669"/>
    <property type="project" value="UniProtKB-KW"/>
</dbReference>
<evidence type="ECO:0000256" key="2">
    <source>
        <dbReference type="ARBA" id="ARBA00008130"/>
    </source>
</evidence>
<dbReference type="Gene3D" id="1.20.1070.10">
    <property type="entry name" value="Rhodopsin 7-helix transmembrane proteins"/>
    <property type="match status" value="1"/>
</dbReference>
<evidence type="ECO:0008006" key="15">
    <source>
        <dbReference type="Google" id="ProtNLM"/>
    </source>
</evidence>
<feature type="transmembrane region" description="Helical" evidence="12">
    <location>
        <begin position="114"/>
        <end position="132"/>
    </location>
</feature>
<accession>A0A4U0WNF6</accession>
<dbReference type="AlphaFoldDB" id="A0A4U0WNF6"/>
<dbReference type="GO" id="GO:0005216">
    <property type="term" value="F:monoatomic ion channel activity"/>
    <property type="evidence" value="ECO:0007669"/>
    <property type="project" value="InterPro"/>
</dbReference>
<evidence type="ECO:0000256" key="5">
    <source>
        <dbReference type="ARBA" id="ARBA00022692"/>
    </source>
</evidence>
<keyword evidence="5 12" id="KW-0812">Transmembrane</keyword>
<organism evidence="13 14">
    <name type="scientific">Friedmanniomyces simplex</name>
    <dbReference type="NCBI Taxonomy" id="329884"/>
    <lineage>
        <taxon>Eukaryota</taxon>
        <taxon>Fungi</taxon>
        <taxon>Dikarya</taxon>
        <taxon>Ascomycota</taxon>
        <taxon>Pezizomycotina</taxon>
        <taxon>Dothideomycetes</taxon>
        <taxon>Dothideomycetidae</taxon>
        <taxon>Mycosphaerellales</taxon>
        <taxon>Teratosphaeriaceae</taxon>
        <taxon>Friedmanniomyces</taxon>
    </lineage>
</organism>
<name>A0A4U0WNF6_9PEZI</name>
<dbReference type="InterPro" id="IPR043476">
    <property type="entry name" value="Yro2-like_7TM"/>
</dbReference>
<keyword evidence="3" id="KW-0600">Photoreceptor protein</keyword>
<keyword evidence="6" id="KW-0681">Retinal protein</keyword>
<evidence type="ECO:0000256" key="8">
    <source>
        <dbReference type="ARBA" id="ARBA00022991"/>
    </source>
</evidence>
<evidence type="ECO:0000256" key="9">
    <source>
        <dbReference type="ARBA" id="ARBA00023136"/>
    </source>
</evidence>
<dbReference type="PANTHER" id="PTHR28286">
    <property type="match status" value="1"/>
</dbReference>
<dbReference type="GO" id="GO:0005783">
    <property type="term" value="C:endoplasmic reticulum"/>
    <property type="evidence" value="ECO:0007669"/>
    <property type="project" value="TreeGrafter"/>
</dbReference>
<keyword evidence="8" id="KW-0157">Chromophore</keyword>
<evidence type="ECO:0000256" key="3">
    <source>
        <dbReference type="ARBA" id="ARBA00022543"/>
    </source>
</evidence>
<comment type="similarity">
    <text evidence="2">Belongs to the archaeal/bacterial/fungal opsin family.</text>
</comment>
<evidence type="ECO:0000256" key="12">
    <source>
        <dbReference type="SAM" id="Phobius"/>
    </source>
</evidence>
<dbReference type="PANTHER" id="PTHR28286:SF1">
    <property type="entry name" value="30 KDA HEAT SHOCK PROTEIN-RELATED"/>
    <property type="match status" value="1"/>
</dbReference>
<feature type="transmembrane region" description="Helical" evidence="12">
    <location>
        <begin position="63"/>
        <end position="82"/>
    </location>
</feature>
<gene>
    <name evidence="13" type="ORF">B0A55_12315</name>
</gene>
<dbReference type="Proteomes" id="UP000309340">
    <property type="component" value="Unassembled WGS sequence"/>
</dbReference>
<evidence type="ECO:0000256" key="7">
    <source>
        <dbReference type="ARBA" id="ARBA00022989"/>
    </source>
</evidence>
<reference evidence="13 14" key="1">
    <citation type="submission" date="2017-03" db="EMBL/GenBank/DDBJ databases">
        <title>Genomes of endolithic fungi from Antarctica.</title>
        <authorList>
            <person name="Coleine C."/>
            <person name="Masonjones S."/>
            <person name="Stajich J.E."/>
        </authorList>
    </citation>
    <scope>NUCLEOTIDE SEQUENCE [LARGE SCALE GENOMIC DNA]</scope>
    <source>
        <strain evidence="13 14">CCFEE 5184</strain>
    </source>
</reference>
<feature type="transmembrane region" description="Helical" evidence="12">
    <location>
        <begin position="139"/>
        <end position="159"/>
    </location>
</feature>
<dbReference type="GO" id="GO:0007602">
    <property type="term" value="P:phototransduction"/>
    <property type="evidence" value="ECO:0007669"/>
    <property type="project" value="UniProtKB-KW"/>
</dbReference>
<dbReference type="Pfam" id="PF01036">
    <property type="entry name" value="Bac_rhodopsin"/>
    <property type="match status" value="1"/>
</dbReference>
<evidence type="ECO:0000256" key="10">
    <source>
        <dbReference type="ARBA" id="ARBA00023170"/>
    </source>
</evidence>
<evidence type="ECO:0000256" key="11">
    <source>
        <dbReference type="SAM" id="MobiDB-lite"/>
    </source>
</evidence>
<sequence>MSFLDKRANNAINVNTNTVNGKHVDIAITTHGSDWYWAVTAVMVCATFTFMGLAATKPRQHRIFHYITAAITLVASIAYFSMGSNLGWTPIDVEFLRANPKVHGVNREIFYVRYIDWFITTPLLLMDLLLTAAMPWPTVLYIILIDEVMIVTGLVGALVKSSYKWGYFVFGCAALAYIVWVLVWEARKHANSMGPDVGKTFLYCGSLTAFLWILYPIAWGLCEGGNVIAPDSEAVFYGVLDLFAKPVFGALLIWGHRGIDPARLGLYIHDYDEKDHAVDGSHKRTDGTNGHTNNGVANGTGNTNGAAAPVAAEV</sequence>
<dbReference type="InterPro" id="IPR001425">
    <property type="entry name" value="Arc/bac/fun_rhodopsins"/>
</dbReference>
<dbReference type="PROSITE" id="PS00327">
    <property type="entry name" value="BACTERIAL_OPSIN_RET"/>
    <property type="match status" value="1"/>
</dbReference>
<feature type="transmembrane region" description="Helical" evidence="12">
    <location>
        <begin position="196"/>
        <end position="215"/>
    </location>
</feature>
<keyword evidence="14" id="KW-1185">Reference proteome</keyword>
<dbReference type="PRINTS" id="PR00251">
    <property type="entry name" value="BACTRLOPSIN"/>
</dbReference>
<evidence type="ECO:0000256" key="4">
    <source>
        <dbReference type="ARBA" id="ARBA00022606"/>
    </source>
</evidence>
<evidence type="ECO:0000313" key="13">
    <source>
        <dbReference type="EMBL" id="TKA64178.1"/>
    </source>
</evidence>
<dbReference type="OrthoDB" id="536545at2759"/>